<accession>A0A3D0ZQE1</accession>
<evidence type="ECO:0000313" key="5">
    <source>
        <dbReference type="EMBL" id="HCC41943.1"/>
    </source>
</evidence>
<dbReference type="EMBL" id="DOZN01000006">
    <property type="protein sequence ID" value="HCC41943.1"/>
    <property type="molecule type" value="Genomic_DNA"/>
</dbReference>
<dbReference type="Proteomes" id="UP000263336">
    <property type="component" value="Unassembled WGS sequence"/>
</dbReference>
<dbReference type="CDD" id="cd01129">
    <property type="entry name" value="PulE-GspE-like"/>
    <property type="match status" value="1"/>
</dbReference>
<keyword evidence="3" id="KW-0067">ATP-binding</keyword>
<comment type="caution">
    <text evidence="5">The sequence shown here is derived from an EMBL/GenBank/DDBJ whole genome shotgun (WGS) entry which is preliminary data.</text>
</comment>
<feature type="non-terminal residue" evidence="5">
    <location>
        <position position="1"/>
    </location>
</feature>
<dbReference type="GO" id="GO:0016887">
    <property type="term" value="F:ATP hydrolysis activity"/>
    <property type="evidence" value="ECO:0007669"/>
    <property type="project" value="TreeGrafter"/>
</dbReference>
<evidence type="ECO:0000256" key="3">
    <source>
        <dbReference type="ARBA" id="ARBA00022840"/>
    </source>
</evidence>
<sequence length="349" mass="38339">IKILASMKIDEKRVPQDGRFKVQVGKSETDLRISTLPTIYGEKVVIRLLKEEGTVFSFRDLGMRGSTLKRFEEASLKPNGMLLVTGPTGSGKTVTLASALSKLNTIRVNIVTLEDPVEIRVPGVNQVQVNPQAGLNFADGLRSFLRQDPNIIMVGEIRDGDTAELAVHAALTGHLVLSTLHTNSAAGALPRLLDMGVENFLLASTVNAILAQRLVRKICVDCKEEYEPPEEVQESVKKIMAEVAENKVLLARDPEISKILKAVNGKEKLTLWRGKGCPKCGNVGYRGRLGIFELLYMTEEISRLVLENAPSSKIHDTSVKLGMLTLLQDGYLRIVEGMTTLEEVLRVAK</sequence>
<protein>
    <submittedName>
        <fullName evidence="5">Secretion system protein E</fullName>
    </submittedName>
</protein>
<dbReference type="AlphaFoldDB" id="A0A3D0ZQE1"/>
<evidence type="ECO:0000256" key="1">
    <source>
        <dbReference type="ARBA" id="ARBA00006611"/>
    </source>
</evidence>
<gene>
    <name evidence="5" type="ORF">DEP93_00525</name>
</gene>
<evidence type="ECO:0000313" key="6">
    <source>
        <dbReference type="Proteomes" id="UP000263336"/>
    </source>
</evidence>
<keyword evidence="2" id="KW-0547">Nucleotide-binding</keyword>
<dbReference type="InterPro" id="IPR027417">
    <property type="entry name" value="P-loop_NTPase"/>
</dbReference>
<evidence type="ECO:0000259" key="4">
    <source>
        <dbReference type="Pfam" id="PF00437"/>
    </source>
</evidence>
<dbReference type="Gene3D" id="3.40.50.300">
    <property type="entry name" value="P-loop containing nucleotide triphosphate hydrolases"/>
    <property type="match status" value="1"/>
</dbReference>
<name>A0A3D0ZQE1_UNCKA</name>
<dbReference type="Pfam" id="PF00437">
    <property type="entry name" value="T2SSE"/>
    <property type="match status" value="1"/>
</dbReference>
<proteinExistence type="inferred from homology"/>
<dbReference type="GO" id="GO:0005524">
    <property type="term" value="F:ATP binding"/>
    <property type="evidence" value="ECO:0007669"/>
    <property type="project" value="UniProtKB-KW"/>
</dbReference>
<dbReference type="PANTHER" id="PTHR30258:SF1">
    <property type="entry name" value="PROTEIN TRANSPORT PROTEIN HOFB HOMOLOG"/>
    <property type="match status" value="1"/>
</dbReference>
<dbReference type="PANTHER" id="PTHR30258">
    <property type="entry name" value="TYPE II SECRETION SYSTEM PROTEIN GSPE-RELATED"/>
    <property type="match status" value="1"/>
</dbReference>
<dbReference type="FunFam" id="3.40.50.300:FF:000398">
    <property type="entry name" value="Type IV pilus assembly ATPase PilB"/>
    <property type="match status" value="1"/>
</dbReference>
<organism evidence="5 6">
    <name type="scientific">candidate division WWE3 bacterium</name>
    <dbReference type="NCBI Taxonomy" id="2053526"/>
    <lineage>
        <taxon>Bacteria</taxon>
        <taxon>Katanobacteria</taxon>
    </lineage>
</organism>
<dbReference type="SUPFAM" id="SSF52540">
    <property type="entry name" value="P-loop containing nucleoside triphosphate hydrolases"/>
    <property type="match status" value="1"/>
</dbReference>
<dbReference type="InterPro" id="IPR001482">
    <property type="entry name" value="T2SS/T4SS_dom"/>
</dbReference>
<dbReference type="GO" id="GO:0005886">
    <property type="term" value="C:plasma membrane"/>
    <property type="evidence" value="ECO:0007669"/>
    <property type="project" value="TreeGrafter"/>
</dbReference>
<comment type="similarity">
    <text evidence="1">Belongs to the GSP E family.</text>
</comment>
<reference evidence="5 6" key="1">
    <citation type="journal article" date="2018" name="Nat. Biotechnol.">
        <title>A standardized bacterial taxonomy based on genome phylogeny substantially revises the tree of life.</title>
        <authorList>
            <person name="Parks D.H."/>
            <person name="Chuvochina M."/>
            <person name="Waite D.W."/>
            <person name="Rinke C."/>
            <person name="Skarshewski A."/>
            <person name="Chaumeil P.A."/>
            <person name="Hugenholtz P."/>
        </authorList>
    </citation>
    <scope>NUCLEOTIDE SEQUENCE [LARGE SCALE GENOMIC DNA]</scope>
    <source>
        <strain evidence="5">UBA11701</strain>
    </source>
</reference>
<dbReference type="Gene3D" id="3.30.450.90">
    <property type="match status" value="1"/>
</dbReference>
<evidence type="ECO:0000256" key="2">
    <source>
        <dbReference type="ARBA" id="ARBA00022741"/>
    </source>
</evidence>
<feature type="domain" description="Bacterial type II secretion system protein E" evidence="4">
    <location>
        <begin position="1"/>
        <end position="346"/>
    </location>
</feature>